<comment type="caution">
    <text evidence="3">The sequence shown here is derived from an EMBL/GenBank/DDBJ whole genome shotgun (WGS) entry which is preliminary data.</text>
</comment>
<dbReference type="Proteomes" id="UP000653472">
    <property type="component" value="Unassembled WGS sequence"/>
</dbReference>
<protein>
    <submittedName>
        <fullName evidence="3">Glycosyltransferase family 9 protein</fullName>
    </submittedName>
</protein>
<evidence type="ECO:0000256" key="1">
    <source>
        <dbReference type="ARBA" id="ARBA00022676"/>
    </source>
</evidence>
<evidence type="ECO:0000256" key="2">
    <source>
        <dbReference type="ARBA" id="ARBA00022679"/>
    </source>
</evidence>
<dbReference type="SUPFAM" id="SSF53756">
    <property type="entry name" value="UDP-Glycosyltransferase/glycogen phosphorylase"/>
    <property type="match status" value="1"/>
</dbReference>
<dbReference type="InterPro" id="IPR051199">
    <property type="entry name" value="LPS_LOS_Heptosyltrfase"/>
</dbReference>
<dbReference type="PANTHER" id="PTHR30160">
    <property type="entry name" value="TETRAACYLDISACCHARIDE 4'-KINASE-RELATED"/>
    <property type="match status" value="1"/>
</dbReference>
<dbReference type="GO" id="GO:0005829">
    <property type="term" value="C:cytosol"/>
    <property type="evidence" value="ECO:0007669"/>
    <property type="project" value="TreeGrafter"/>
</dbReference>
<dbReference type="GO" id="GO:0008713">
    <property type="term" value="F:ADP-heptose-lipopolysaccharide heptosyltransferase activity"/>
    <property type="evidence" value="ECO:0007669"/>
    <property type="project" value="TreeGrafter"/>
</dbReference>
<keyword evidence="4" id="KW-1185">Reference proteome</keyword>
<dbReference type="EMBL" id="JAAVXB010000009">
    <property type="protein sequence ID" value="NKF23609.1"/>
    <property type="molecule type" value="Genomic_DNA"/>
</dbReference>
<evidence type="ECO:0000313" key="3">
    <source>
        <dbReference type="EMBL" id="NKF23609.1"/>
    </source>
</evidence>
<gene>
    <name evidence="3" type="ORF">G7Y82_14915</name>
</gene>
<reference evidence="3" key="1">
    <citation type="submission" date="2020-03" db="EMBL/GenBank/DDBJ databases">
        <title>Solimonas marina sp. nov., isolated from deep seawater of the Pacific Ocean.</title>
        <authorList>
            <person name="Liu X."/>
            <person name="Lai Q."/>
            <person name="Sun F."/>
            <person name="Gai Y."/>
            <person name="Li G."/>
            <person name="Shao Z."/>
        </authorList>
    </citation>
    <scope>NUCLEOTIDE SEQUENCE</scope>
    <source>
        <strain evidence="3">C16B3</strain>
    </source>
</reference>
<dbReference type="AlphaFoldDB" id="A0A969WBQ9"/>
<name>A0A969WBQ9_9GAMM</name>
<keyword evidence="1" id="KW-0328">Glycosyltransferase</keyword>
<dbReference type="Pfam" id="PF01075">
    <property type="entry name" value="Glyco_transf_9"/>
    <property type="match status" value="1"/>
</dbReference>
<dbReference type="GO" id="GO:0009244">
    <property type="term" value="P:lipopolysaccharide core region biosynthetic process"/>
    <property type="evidence" value="ECO:0007669"/>
    <property type="project" value="TreeGrafter"/>
</dbReference>
<dbReference type="InterPro" id="IPR002201">
    <property type="entry name" value="Glyco_trans_9"/>
</dbReference>
<accession>A0A969WBQ9</accession>
<organism evidence="3 4">
    <name type="scientific">Solimonas marina</name>
    <dbReference type="NCBI Taxonomy" id="2714601"/>
    <lineage>
        <taxon>Bacteria</taxon>
        <taxon>Pseudomonadati</taxon>
        <taxon>Pseudomonadota</taxon>
        <taxon>Gammaproteobacteria</taxon>
        <taxon>Nevskiales</taxon>
        <taxon>Nevskiaceae</taxon>
        <taxon>Solimonas</taxon>
    </lineage>
</organism>
<proteinExistence type="predicted"/>
<dbReference type="Gene3D" id="3.40.50.2000">
    <property type="entry name" value="Glycogen Phosphorylase B"/>
    <property type="match status" value="1"/>
</dbReference>
<sequence>MGYGDELMAIGDAWRLHQADPQKRRVAIGDGRCRRIDYPELTHGLDFLASEAEAASGELPWVISYRAYRPYHDHAAMRRAFRERHPLRSRLRRRVPDTRLVDLLGFFRYRLDYRPAPAPLVLTDAEQAVREQWAQRRFVLIEPHCKQEAAPGKRWPFERYAEVAQQLAETIEVWQVGAPETPLLPGVMRVPTHSFRDVLPFLAAARLYIGPEGGLHHAAAAMKTPAVVLFGGYTPPQVTGYDFHVCLTGNSDEACGVHHSECAHCRAAMTAITVDQVVAEARSLLDQ</sequence>
<evidence type="ECO:0000313" key="4">
    <source>
        <dbReference type="Proteomes" id="UP000653472"/>
    </source>
</evidence>
<keyword evidence="2" id="KW-0808">Transferase</keyword>
<dbReference type="RefSeq" id="WP_168148940.1">
    <property type="nucleotide sequence ID" value="NZ_JAAVXB010000009.1"/>
</dbReference>